<sequence length="84" mass="10310">CKSMYIKNDINNLSDNSFIYNFAEYFKLKEIKKNNYIYFFENKDMIVKIEPSIVEFLLYDGSNREIEYKIKNYFLNKKKHNIEV</sequence>
<name>A0A6G4GA51_CLOBO</name>
<organism evidence="1">
    <name type="scientific">Clostridium botulinum</name>
    <dbReference type="NCBI Taxonomy" id="1491"/>
    <lineage>
        <taxon>Bacteria</taxon>
        <taxon>Bacillati</taxon>
        <taxon>Bacillota</taxon>
        <taxon>Clostridia</taxon>
        <taxon>Eubacteriales</taxon>
        <taxon>Clostridiaceae</taxon>
        <taxon>Clostridium</taxon>
    </lineage>
</organism>
<dbReference type="EMBL" id="SXFE01000102">
    <property type="protein sequence ID" value="NFP60095.1"/>
    <property type="molecule type" value="Genomic_DNA"/>
</dbReference>
<dbReference type="AlphaFoldDB" id="A0A6G4GA51"/>
<evidence type="ECO:0000313" key="1">
    <source>
        <dbReference type="EMBL" id="NFP60095.1"/>
    </source>
</evidence>
<feature type="non-terminal residue" evidence="1">
    <location>
        <position position="1"/>
    </location>
</feature>
<dbReference type="GO" id="GO:0032259">
    <property type="term" value="P:methylation"/>
    <property type="evidence" value="ECO:0007669"/>
    <property type="project" value="UniProtKB-KW"/>
</dbReference>
<dbReference type="GO" id="GO:0008168">
    <property type="term" value="F:methyltransferase activity"/>
    <property type="evidence" value="ECO:0007669"/>
    <property type="project" value="UniProtKB-KW"/>
</dbReference>
<keyword evidence="1" id="KW-0489">Methyltransferase</keyword>
<gene>
    <name evidence="1" type="ORF">FDG35_19675</name>
</gene>
<accession>A0A6G4GA51</accession>
<reference evidence="1" key="1">
    <citation type="submission" date="2019-04" db="EMBL/GenBank/DDBJ databases">
        <title>Genome sequencing of Clostridium botulinum Groups I-IV and Clostridium butyricum.</title>
        <authorList>
            <person name="Brunt J."/>
            <person name="Van Vliet A.H.M."/>
            <person name="Stringer S.C."/>
            <person name="Carter A.T."/>
            <person name="Peck M.W."/>
        </authorList>
    </citation>
    <scope>NUCLEOTIDE SEQUENCE</scope>
    <source>
        <strain evidence="1">5009</strain>
    </source>
</reference>
<protein>
    <submittedName>
        <fullName evidence="1">rRNA methyltransferase</fullName>
    </submittedName>
</protein>
<comment type="caution">
    <text evidence="1">The sequence shown here is derived from an EMBL/GenBank/DDBJ whole genome shotgun (WGS) entry which is preliminary data.</text>
</comment>
<keyword evidence="1" id="KW-0808">Transferase</keyword>
<proteinExistence type="predicted"/>